<dbReference type="Gene3D" id="3.30.780.10">
    <property type="entry name" value="SUI1-like domain"/>
    <property type="match status" value="1"/>
</dbReference>
<comment type="caution">
    <text evidence="5">The sequence shown here is derived from an EMBL/GenBank/DDBJ whole genome shotgun (WGS) entry which is preliminary data.</text>
</comment>
<dbReference type="InterPro" id="IPR050318">
    <property type="entry name" value="DENR/SUI1_TIF"/>
</dbReference>
<dbReference type="SUPFAM" id="SSF55159">
    <property type="entry name" value="eIF1-like"/>
    <property type="match status" value="1"/>
</dbReference>
<accession>A0A839VH91</accession>
<dbReference type="PROSITE" id="PS50296">
    <property type="entry name" value="SUI1"/>
    <property type="match status" value="1"/>
</dbReference>
<protein>
    <submittedName>
        <fullName evidence="5">Translation initiation factor 1</fullName>
    </submittedName>
</protein>
<evidence type="ECO:0000256" key="1">
    <source>
        <dbReference type="ARBA" id="ARBA00005422"/>
    </source>
</evidence>
<dbReference type="NCBIfam" id="NF005297">
    <property type="entry name" value="PRK06824.1"/>
    <property type="match status" value="1"/>
</dbReference>
<evidence type="ECO:0000256" key="3">
    <source>
        <dbReference type="ARBA" id="ARBA00022917"/>
    </source>
</evidence>
<evidence type="ECO:0000313" key="5">
    <source>
        <dbReference type="EMBL" id="MBB3191984.1"/>
    </source>
</evidence>
<dbReference type="InterPro" id="IPR036877">
    <property type="entry name" value="SUI1_dom_sf"/>
</dbReference>
<dbReference type="GO" id="GO:0006417">
    <property type="term" value="P:regulation of translation"/>
    <property type="evidence" value="ECO:0007669"/>
    <property type="project" value="UniProtKB-KW"/>
</dbReference>
<dbReference type="EMBL" id="JACHXP010000020">
    <property type="protein sequence ID" value="MBB3191984.1"/>
    <property type="molecule type" value="Genomic_DNA"/>
</dbReference>
<comment type="similarity">
    <text evidence="1">Belongs to the SUI1 family.</text>
</comment>
<dbReference type="PANTHER" id="PTHR12789">
    <property type="entry name" value="DENSITY-REGULATED PROTEIN HOMOLOG"/>
    <property type="match status" value="1"/>
</dbReference>
<dbReference type="Pfam" id="PF01253">
    <property type="entry name" value="SUI1"/>
    <property type="match status" value="1"/>
</dbReference>
<dbReference type="GO" id="GO:0001731">
    <property type="term" value="P:formation of translation preinitiation complex"/>
    <property type="evidence" value="ECO:0007669"/>
    <property type="project" value="TreeGrafter"/>
</dbReference>
<evidence type="ECO:0000256" key="2">
    <source>
        <dbReference type="ARBA" id="ARBA00022845"/>
    </source>
</evidence>
<reference evidence="5 6" key="1">
    <citation type="submission" date="2020-08" db="EMBL/GenBank/DDBJ databases">
        <title>Genomic Encyclopedia of Type Strains, Phase III (KMG-III): the genomes of soil and plant-associated and newly described type strains.</title>
        <authorList>
            <person name="Whitman W."/>
        </authorList>
    </citation>
    <scope>NUCLEOTIDE SEQUENCE [LARGE SCALE GENOMIC DNA]</scope>
    <source>
        <strain evidence="5 6">CECT 7282</strain>
    </source>
</reference>
<keyword evidence="2" id="KW-0810">Translation regulation</keyword>
<dbReference type="Proteomes" id="UP000547614">
    <property type="component" value="Unassembled WGS sequence"/>
</dbReference>
<dbReference type="PANTHER" id="PTHR12789:SF0">
    <property type="entry name" value="DENSITY-REGULATED PROTEIN"/>
    <property type="match status" value="1"/>
</dbReference>
<feature type="domain" description="SUI1" evidence="4">
    <location>
        <begin position="74"/>
        <end position="137"/>
    </location>
</feature>
<organism evidence="5 6">
    <name type="scientific">Halomonas cerina</name>
    <dbReference type="NCBI Taxonomy" id="447424"/>
    <lineage>
        <taxon>Bacteria</taxon>
        <taxon>Pseudomonadati</taxon>
        <taxon>Pseudomonadota</taxon>
        <taxon>Gammaproteobacteria</taxon>
        <taxon>Oceanospirillales</taxon>
        <taxon>Halomonadaceae</taxon>
        <taxon>Halomonas</taxon>
    </lineage>
</organism>
<keyword evidence="6" id="KW-1185">Reference proteome</keyword>
<dbReference type="InterPro" id="IPR001950">
    <property type="entry name" value="SUI1"/>
</dbReference>
<dbReference type="CDD" id="cd11567">
    <property type="entry name" value="YciH_like"/>
    <property type="match status" value="1"/>
</dbReference>
<evidence type="ECO:0000259" key="4">
    <source>
        <dbReference type="PROSITE" id="PS50296"/>
    </source>
</evidence>
<dbReference type="GO" id="GO:0003743">
    <property type="term" value="F:translation initiation factor activity"/>
    <property type="evidence" value="ECO:0007669"/>
    <property type="project" value="UniProtKB-KW"/>
</dbReference>
<proteinExistence type="inferred from homology"/>
<name>A0A839VH91_9GAMM</name>
<gene>
    <name evidence="5" type="ORF">FHR94_003260</name>
</gene>
<keyword evidence="5" id="KW-0396">Initiation factor</keyword>
<dbReference type="FunFam" id="3.30.780.10:FF:000002">
    <property type="entry name" value="Stress response translation initiation inhibitor"/>
    <property type="match status" value="1"/>
</dbReference>
<dbReference type="GO" id="GO:0002188">
    <property type="term" value="P:translation reinitiation"/>
    <property type="evidence" value="ECO:0007669"/>
    <property type="project" value="TreeGrafter"/>
</dbReference>
<dbReference type="AlphaFoldDB" id="A0A839VH91"/>
<dbReference type="GO" id="GO:0003729">
    <property type="term" value="F:mRNA binding"/>
    <property type="evidence" value="ECO:0007669"/>
    <property type="project" value="TreeGrafter"/>
</dbReference>
<keyword evidence="3" id="KW-0648">Protein biosynthesis</keyword>
<evidence type="ECO:0000313" key="6">
    <source>
        <dbReference type="Proteomes" id="UP000547614"/>
    </source>
</evidence>
<dbReference type="InterPro" id="IPR005872">
    <property type="entry name" value="SUI1_arc_bac"/>
</dbReference>
<sequence length="145" mass="15520">MQTTDGEAIIARTLYEREEADMASLKDQLSGLVYSTEHGDLCPDCGYPIADCRCAEAAEEARLAGLDGIVRLRRETKGRKGKGVTLVEGVPLKADDLKILAKALKKRCGTGGALKAGVIEIQGDQRELLKAELESRGYTVKLAGG</sequence>